<dbReference type="AlphaFoldDB" id="A0A8X9A5H9"/>
<dbReference type="CDD" id="cd03784">
    <property type="entry name" value="GT1_Gtf-like"/>
    <property type="match status" value="1"/>
</dbReference>
<evidence type="ECO:0000313" key="6">
    <source>
        <dbReference type="EMBL" id="KAG6430502.1"/>
    </source>
</evidence>
<dbReference type="InterPro" id="IPR002213">
    <property type="entry name" value="UDP_glucos_trans"/>
</dbReference>
<dbReference type="Pfam" id="PF00201">
    <property type="entry name" value="UDPGT"/>
    <property type="match status" value="1"/>
</dbReference>
<sequence>MRQRRGHAIMVAFPFQGHITPYMNLAMKLASKGFLVTFVHLEFIHHKLLSSLSEPDPFTMARKSGLDIRYTTISDGFPIDHDRVDDKYWEFMLLNFWIRVDEFVGKLIRSSDPDLVPFLVTDTLFTWQTAVAEKHNLLKVSFWTEPALVFSLAYHVQLLRENGHFPCKDHVEEEINYVDGVKSVNTKDLMPYLKECRSRTLVHKVQMKAFDEVKKADFILHNTVYELESGILSALNKIQPNYAVGPISFSRNLPASVTRTLWSESDCSVWLRSKPPGSVLYISFGSSLQDSKQIVGEIAYGLLLSKVSFVWVVREDADLPSSFRDEITERGLVVPWCNQIKVLSDPAVGGFLTHCGWNSVLESMWCGVPMICHPLDYDQPTNRKLVVDDWKVGINLCEGGCVEREEVCEKMDGFMNGGVSERLRKEMKKVREKLHDALENDGSSEANFEQFVKDLKAKLAANAE</sequence>
<dbReference type="OrthoDB" id="5835829at2759"/>
<accession>A0A8X9A5H9</accession>
<protein>
    <recommendedName>
        <fullName evidence="5">Glycosyltransferase</fullName>
        <ecNumber evidence="5">2.4.1.-</ecNumber>
    </recommendedName>
</protein>
<evidence type="ECO:0000256" key="3">
    <source>
        <dbReference type="ARBA" id="ARBA00022679"/>
    </source>
</evidence>
<evidence type="ECO:0000256" key="4">
    <source>
        <dbReference type="RuleBase" id="RU003718"/>
    </source>
</evidence>
<dbReference type="EMBL" id="PNBA02000003">
    <property type="protein sequence ID" value="KAG6430502.1"/>
    <property type="molecule type" value="Genomic_DNA"/>
</dbReference>
<comment type="similarity">
    <text evidence="1 4">Belongs to the UDP-glycosyltransferase family.</text>
</comment>
<keyword evidence="2 4" id="KW-0328">Glycosyltransferase</keyword>
<name>A0A8X9A5H9_SALSN</name>
<dbReference type="SUPFAM" id="SSF53756">
    <property type="entry name" value="UDP-Glycosyltransferase/glycogen phosphorylase"/>
    <property type="match status" value="1"/>
</dbReference>
<evidence type="ECO:0000256" key="1">
    <source>
        <dbReference type="ARBA" id="ARBA00009995"/>
    </source>
</evidence>
<dbReference type="GO" id="GO:0080044">
    <property type="term" value="F:quercetin 7-O-glucosyltransferase activity"/>
    <property type="evidence" value="ECO:0007669"/>
    <property type="project" value="TreeGrafter"/>
</dbReference>
<keyword evidence="7" id="KW-1185">Reference proteome</keyword>
<keyword evidence="3 4" id="KW-0808">Transferase</keyword>
<dbReference type="InterPro" id="IPR035595">
    <property type="entry name" value="UDP_glycos_trans_CS"/>
</dbReference>
<dbReference type="FunFam" id="3.40.50.2000:FF:000078">
    <property type="entry name" value="Glycosyltransferase"/>
    <property type="match status" value="1"/>
</dbReference>
<dbReference type="PROSITE" id="PS00375">
    <property type="entry name" value="UDPGT"/>
    <property type="match status" value="1"/>
</dbReference>
<reference evidence="6" key="2">
    <citation type="submission" date="2020-08" db="EMBL/GenBank/DDBJ databases">
        <title>Plant Genome Project.</title>
        <authorList>
            <person name="Zhang R.-G."/>
        </authorList>
    </citation>
    <scope>NUCLEOTIDE SEQUENCE</scope>
    <source>
        <strain evidence="6">Huo1</strain>
        <tissue evidence="6">Leaf</tissue>
    </source>
</reference>
<evidence type="ECO:0000256" key="2">
    <source>
        <dbReference type="ARBA" id="ARBA00022676"/>
    </source>
</evidence>
<evidence type="ECO:0000313" key="7">
    <source>
        <dbReference type="Proteomes" id="UP000298416"/>
    </source>
</evidence>
<dbReference type="PANTHER" id="PTHR11926">
    <property type="entry name" value="GLUCOSYL/GLUCURONOSYL TRANSFERASES"/>
    <property type="match status" value="1"/>
</dbReference>
<organism evidence="6">
    <name type="scientific">Salvia splendens</name>
    <name type="common">Scarlet sage</name>
    <dbReference type="NCBI Taxonomy" id="180675"/>
    <lineage>
        <taxon>Eukaryota</taxon>
        <taxon>Viridiplantae</taxon>
        <taxon>Streptophyta</taxon>
        <taxon>Embryophyta</taxon>
        <taxon>Tracheophyta</taxon>
        <taxon>Spermatophyta</taxon>
        <taxon>Magnoliopsida</taxon>
        <taxon>eudicotyledons</taxon>
        <taxon>Gunneridae</taxon>
        <taxon>Pentapetalae</taxon>
        <taxon>asterids</taxon>
        <taxon>lamiids</taxon>
        <taxon>Lamiales</taxon>
        <taxon>Lamiaceae</taxon>
        <taxon>Nepetoideae</taxon>
        <taxon>Mentheae</taxon>
        <taxon>Salviinae</taxon>
        <taxon>Salvia</taxon>
        <taxon>Salvia subgen. Calosphace</taxon>
        <taxon>core Calosphace</taxon>
    </lineage>
</organism>
<gene>
    <name evidence="6" type="ORF">SASPL_108572</name>
</gene>
<dbReference type="Gene3D" id="3.40.50.2000">
    <property type="entry name" value="Glycogen Phosphorylase B"/>
    <property type="match status" value="2"/>
</dbReference>
<evidence type="ECO:0000256" key="5">
    <source>
        <dbReference type="RuleBase" id="RU362057"/>
    </source>
</evidence>
<proteinExistence type="inferred from homology"/>
<dbReference type="GO" id="GO:0080043">
    <property type="term" value="F:quercetin 3-O-glucosyltransferase activity"/>
    <property type="evidence" value="ECO:0007669"/>
    <property type="project" value="TreeGrafter"/>
</dbReference>
<reference evidence="6" key="1">
    <citation type="submission" date="2018-01" db="EMBL/GenBank/DDBJ databases">
        <authorList>
            <person name="Mao J.F."/>
        </authorList>
    </citation>
    <scope>NUCLEOTIDE SEQUENCE</scope>
    <source>
        <strain evidence="6">Huo1</strain>
        <tissue evidence="6">Leaf</tissue>
    </source>
</reference>
<dbReference type="PANTHER" id="PTHR11926:SF774">
    <property type="entry name" value="UDP-GLYCOSYLTRANSFERASE 85A1-RELATED"/>
    <property type="match status" value="1"/>
</dbReference>
<dbReference type="Proteomes" id="UP000298416">
    <property type="component" value="Unassembled WGS sequence"/>
</dbReference>
<dbReference type="EC" id="2.4.1.-" evidence="5"/>
<comment type="caution">
    <text evidence="6">The sequence shown here is derived from an EMBL/GenBank/DDBJ whole genome shotgun (WGS) entry which is preliminary data.</text>
</comment>